<comment type="caution">
    <text evidence="5">The sequence shown here is derived from an EMBL/GenBank/DDBJ whole genome shotgun (WGS) entry which is preliminary data.</text>
</comment>
<dbReference type="PANTHER" id="PTHR30204:SF67">
    <property type="entry name" value="HTH-TYPE TRANSCRIPTIONAL REGULATOR MLRA-RELATED"/>
    <property type="match status" value="1"/>
</dbReference>
<dbReference type="RefSeq" id="WP_224141251.1">
    <property type="nucleotide sequence ID" value="NZ_JAIQUM010000069.1"/>
</dbReference>
<dbReference type="InterPro" id="IPR000551">
    <property type="entry name" value="MerR-type_HTH_dom"/>
</dbReference>
<dbReference type="Gene3D" id="1.10.1240.10">
    <property type="entry name" value="Methionine synthase domain"/>
    <property type="match status" value="1"/>
</dbReference>
<dbReference type="CDD" id="cd01104">
    <property type="entry name" value="HTH_MlrA-CarA"/>
    <property type="match status" value="1"/>
</dbReference>
<keyword evidence="6" id="KW-1185">Reference proteome</keyword>
<evidence type="ECO:0000256" key="3">
    <source>
        <dbReference type="ARBA" id="ARBA00023163"/>
    </source>
</evidence>
<organism evidence="5 6">
    <name type="scientific">Metabacillus rhizolycopersici</name>
    <dbReference type="NCBI Taxonomy" id="2875709"/>
    <lineage>
        <taxon>Bacteria</taxon>
        <taxon>Bacillati</taxon>
        <taxon>Bacillota</taxon>
        <taxon>Bacilli</taxon>
        <taxon>Bacillales</taxon>
        <taxon>Bacillaceae</taxon>
        <taxon>Metabacillus</taxon>
    </lineage>
</organism>
<dbReference type="SMART" id="SM00422">
    <property type="entry name" value="HTH_MERR"/>
    <property type="match status" value="1"/>
</dbReference>
<dbReference type="PROSITE" id="PS50937">
    <property type="entry name" value="HTH_MERR_2"/>
    <property type="match status" value="1"/>
</dbReference>
<reference evidence="5" key="1">
    <citation type="submission" date="2024-05" db="EMBL/GenBank/DDBJ databases">
        <title>Metabacillus sp. nov., isolated from the rhizosphere soil of tomato plants.</title>
        <authorList>
            <person name="Ma R."/>
        </authorList>
    </citation>
    <scope>NUCLEOTIDE SEQUENCE</scope>
    <source>
        <strain evidence="5">DBTR6</strain>
    </source>
</reference>
<evidence type="ECO:0000313" key="6">
    <source>
        <dbReference type="Proteomes" id="UP001165287"/>
    </source>
</evidence>
<dbReference type="Gene3D" id="3.40.50.280">
    <property type="entry name" value="Cobalamin-binding domain"/>
    <property type="match status" value="1"/>
</dbReference>
<dbReference type="InterPro" id="IPR006158">
    <property type="entry name" value="Cobalamin-bd"/>
</dbReference>
<dbReference type="InterPro" id="IPR036724">
    <property type="entry name" value="Cobalamin-bd_sf"/>
</dbReference>
<protein>
    <submittedName>
        <fullName evidence="5">MerR family transcriptional regulator</fullName>
    </submittedName>
</protein>
<evidence type="ECO:0000256" key="1">
    <source>
        <dbReference type="ARBA" id="ARBA00023015"/>
    </source>
</evidence>
<sequence>MSSYDGVYNVKAVSNLLGIQPGTLRAWERRYKMIAPKRNEAGHRIYSEEHIDILKWLLNKVDQGFTISQAVTLLENNQISVHNQSEMKSNKVEPDYSNVLMDELLQSLLNFDETEANERLNRAFSLFSVDKVVFDMLNSLLHQIEIQFDKGIITAAQMNFAFSFIRSRFGIILHTLPVEGLLPKVIAICGPNETYELGLLTLTIFLRRMGFEVIYIGASISDNDFGNVIENLKPAFLFLSCHKGENVEKIINLVDDLLKRYQQLHIGIIGREMSKGNSLNHSQLGKYLIGDHKVQWKKWLKEKLDD</sequence>
<dbReference type="PANTHER" id="PTHR30204">
    <property type="entry name" value="REDOX-CYCLING DRUG-SENSING TRANSCRIPTIONAL ACTIVATOR SOXR"/>
    <property type="match status" value="1"/>
</dbReference>
<gene>
    <name evidence="5" type="ORF">K9V48_21830</name>
</gene>
<feature type="domain" description="HTH merR-type" evidence="4">
    <location>
        <begin position="7"/>
        <end position="76"/>
    </location>
</feature>
<keyword evidence="2" id="KW-0238">DNA-binding</keyword>
<dbReference type="Pfam" id="PF02310">
    <property type="entry name" value="B12-binding"/>
    <property type="match status" value="1"/>
</dbReference>
<dbReference type="InterPro" id="IPR047057">
    <property type="entry name" value="MerR_fam"/>
</dbReference>
<dbReference type="InterPro" id="IPR003759">
    <property type="entry name" value="Cbl-bd_cap"/>
</dbReference>
<dbReference type="SUPFAM" id="SSF46955">
    <property type="entry name" value="Putative DNA-binding domain"/>
    <property type="match status" value="1"/>
</dbReference>
<proteinExistence type="predicted"/>
<dbReference type="Gene3D" id="1.10.1660.10">
    <property type="match status" value="1"/>
</dbReference>
<dbReference type="SUPFAM" id="SSF52242">
    <property type="entry name" value="Cobalamin (vitamin B12)-binding domain"/>
    <property type="match status" value="1"/>
</dbReference>
<accession>A0ABS7UWY1</accession>
<evidence type="ECO:0000313" key="5">
    <source>
        <dbReference type="EMBL" id="MBZ5752806.1"/>
    </source>
</evidence>
<dbReference type="Pfam" id="PF13411">
    <property type="entry name" value="MerR_1"/>
    <property type="match status" value="1"/>
</dbReference>
<keyword evidence="1" id="KW-0805">Transcription regulation</keyword>
<evidence type="ECO:0000256" key="2">
    <source>
        <dbReference type="ARBA" id="ARBA00023125"/>
    </source>
</evidence>
<dbReference type="InterPro" id="IPR036594">
    <property type="entry name" value="Meth_synthase_dom"/>
</dbReference>
<dbReference type="Proteomes" id="UP001165287">
    <property type="component" value="Unassembled WGS sequence"/>
</dbReference>
<name>A0ABS7UWY1_9BACI</name>
<evidence type="ECO:0000259" key="4">
    <source>
        <dbReference type="PROSITE" id="PS50937"/>
    </source>
</evidence>
<dbReference type="EMBL" id="JAIQUM010000069">
    <property type="protein sequence ID" value="MBZ5752806.1"/>
    <property type="molecule type" value="Genomic_DNA"/>
</dbReference>
<keyword evidence="3" id="KW-0804">Transcription</keyword>
<dbReference type="InterPro" id="IPR009061">
    <property type="entry name" value="DNA-bd_dom_put_sf"/>
</dbReference>
<dbReference type="Pfam" id="PF02607">
    <property type="entry name" value="B12-binding_2"/>
    <property type="match status" value="1"/>
</dbReference>